<dbReference type="PANTHER" id="PTHR43364">
    <property type="entry name" value="NADH-SPECIFIC METHYLGLYOXAL REDUCTASE-RELATED"/>
    <property type="match status" value="1"/>
</dbReference>
<dbReference type="AlphaFoldDB" id="A0AAU2H0Z5"/>
<dbReference type="InterPro" id="IPR023210">
    <property type="entry name" value="NADP_OxRdtase_dom"/>
</dbReference>
<dbReference type="GO" id="GO:0005829">
    <property type="term" value="C:cytosol"/>
    <property type="evidence" value="ECO:0007669"/>
    <property type="project" value="TreeGrafter"/>
</dbReference>
<dbReference type="PANTHER" id="PTHR43364:SF5">
    <property type="entry name" value="REDUCTASE"/>
    <property type="match status" value="1"/>
</dbReference>
<proteinExistence type="predicted"/>
<dbReference type="SUPFAM" id="SSF51430">
    <property type="entry name" value="NAD(P)-linked oxidoreductase"/>
    <property type="match status" value="1"/>
</dbReference>
<dbReference type="FunFam" id="3.20.20.100:FF:000004">
    <property type="entry name" value="Oxidoreductase, aldo/keto reductase"/>
    <property type="match status" value="1"/>
</dbReference>
<evidence type="ECO:0000256" key="1">
    <source>
        <dbReference type="ARBA" id="ARBA00023002"/>
    </source>
</evidence>
<dbReference type="Pfam" id="PF00248">
    <property type="entry name" value="Aldo_ket_red"/>
    <property type="match status" value="1"/>
</dbReference>
<sequence>MEYTQLGRTGLKVSRLVLGTMNFGPQTDEADSHALMDVAQDAGVNFFDTANVYGQSAGKGRTEEIIGNWFARGGGRRDKTVLATKMYGNMSADGAPVWPNHDKLSALNIRRSVEGSLKRLGTDYIDVYQFHHVDRQTPFEEIWQAMDVLVREGKVLYVGTSNFPGYKIAQANELAARTGRLGLVSEQCHYNLAERRAEMEVIPAAQEYGVGIIPWSPLYGGLLGGALRKEREGGGSRSTGGRAADSLRDPVVRGRVQAYEDLLAKHGLEPGEVGLAWLLTRPGVTGPIVGPRTADQLASALRAVELELSGELLTSLDEIFPGPGPSPEAFAW</sequence>
<dbReference type="GO" id="GO:0016491">
    <property type="term" value="F:oxidoreductase activity"/>
    <property type="evidence" value="ECO:0007669"/>
    <property type="project" value="UniProtKB-KW"/>
</dbReference>
<gene>
    <name evidence="3" type="ORF">OHV25_20415</name>
</gene>
<evidence type="ECO:0000259" key="2">
    <source>
        <dbReference type="Pfam" id="PF00248"/>
    </source>
</evidence>
<keyword evidence="1" id="KW-0560">Oxidoreductase</keyword>
<feature type="domain" description="NADP-dependent oxidoreductase" evidence="2">
    <location>
        <begin position="15"/>
        <end position="319"/>
    </location>
</feature>
<organism evidence="3">
    <name type="scientific">Streptomyces sp. NBC_00060</name>
    <dbReference type="NCBI Taxonomy" id="2975636"/>
    <lineage>
        <taxon>Bacteria</taxon>
        <taxon>Bacillati</taxon>
        <taxon>Actinomycetota</taxon>
        <taxon>Actinomycetes</taxon>
        <taxon>Kitasatosporales</taxon>
        <taxon>Streptomycetaceae</taxon>
        <taxon>Streptomyces</taxon>
    </lineage>
</organism>
<dbReference type="InterPro" id="IPR036812">
    <property type="entry name" value="NAD(P)_OxRdtase_dom_sf"/>
</dbReference>
<dbReference type="InterPro" id="IPR050523">
    <property type="entry name" value="AKR_Detox_Biosynth"/>
</dbReference>
<evidence type="ECO:0000313" key="3">
    <source>
        <dbReference type="EMBL" id="WTU41775.1"/>
    </source>
</evidence>
<protein>
    <submittedName>
        <fullName evidence="3">Aldo/keto reductase</fullName>
    </submittedName>
</protein>
<accession>A0AAU2H0Z5</accession>
<dbReference type="Gene3D" id="3.20.20.100">
    <property type="entry name" value="NADP-dependent oxidoreductase domain"/>
    <property type="match status" value="1"/>
</dbReference>
<name>A0AAU2H0Z5_9ACTN</name>
<dbReference type="EMBL" id="CP108253">
    <property type="protein sequence ID" value="WTU41775.1"/>
    <property type="molecule type" value="Genomic_DNA"/>
</dbReference>
<reference evidence="3" key="1">
    <citation type="submission" date="2022-10" db="EMBL/GenBank/DDBJ databases">
        <title>The complete genomes of actinobacterial strains from the NBC collection.</title>
        <authorList>
            <person name="Joergensen T.S."/>
            <person name="Alvarez Arevalo M."/>
            <person name="Sterndorff E.B."/>
            <person name="Faurdal D."/>
            <person name="Vuksanovic O."/>
            <person name="Mourched A.-S."/>
            <person name="Charusanti P."/>
            <person name="Shaw S."/>
            <person name="Blin K."/>
            <person name="Weber T."/>
        </authorList>
    </citation>
    <scope>NUCLEOTIDE SEQUENCE</scope>
    <source>
        <strain evidence="3">NBC_00060</strain>
    </source>
</reference>